<dbReference type="GO" id="GO:0006935">
    <property type="term" value="P:chemotaxis"/>
    <property type="evidence" value="ECO:0007669"/>
    <property type="project" value="UniProtKB-KW"/>
</dbReference>
<evidence type="ECO:0000256" key="4">
    <source>
        <dbReference type="SAM" id="Phobius"/>
    </source>
</evidence>
<evidence type="ECO:0000256" key="2">
    <source>
        <dbReference type="ARBA" id="ARBA00029447"/>
    </source>
</evidence>
<keyword evidence="4" id="KW-1133">Transmembrane helix</keyword>
<organism evidence="7 8">
    <name type="scientific">Hungatella hathewayi</name>
    <dbReference type="NCBI Taxonomy" id="154046"/>
    <lineage>
        <taxon>Bacteria</taxon>
        <taxon>Bacillati</taxon>
        <taxon>Bacillota</taxon>
        <taxon>Clostridia</taxon>
        <taxon>Lachnospirales</taxon>
        <taxon>Lachnospiraceae</taxon>
        <taxon>Hungatella</taxon>
    </lineage>
</organism>
<reference evidence="7 8" key="1">
    <citation type="submission" date="2019-09" db="EMBL/GenBank/DDBJ databases">
        <title>Draft genome sequencing of Hungatella hathewayi 123Y-2.</title>
        <authorList>
            <person name="Lv Q."/>
            <person name="Li S."/>
        </authorList>
    </citation>
    <scope>NUCLEOTIDE SEQUENCE [LARGE SCALE GENOMIC DNA]</scope>
    <source>
        <strain evidence="7 8">123Y-2</strain>
    </source>
</reference>
<evidence type="ECO:0000259" key="5">
    <source>
        <dbReference type="PROSITE" id="PS50111"/>
    </source>
</evidence>
<proteinExistence type="inferred from homology"/>
<dbReference type="GO" id="GO:0007165">
    <property type="term" value="P:signal transduction"/>
    <property type="evidence" value="ECO:0007669"/>
    <property type="project" value="UniProtKB-KW"/>
</dbReference>
<evidence type="ECO:0000313" key="8">
    <source>
        <dbReference type="Proteomes" id="UP000434223"/>
    </source>
</evidence>
<evidence type="ECO:0000256" key="1">
    <source>
        <dbReference type="ARBA" id="ARBA00022500"/>
    </source>
</evidence>
<sequence>MRNDNSGSGGGGAMKDFKVSKKLFISYAAIMILFVVSCFVSITDFVSLGKQIEAFYTGPFTVNESASIINSNFERMQKAVYRSISNTDPEITSEAIANARECAVAIQEQVPVVKSHFKGDQQIIDRLEAALEKLEPMRETVLSLAAENKNAEAADYMEHNNILVIHEAQEQLNQLIESGNRMGASLVSGLKEKQARAVVSLILLGSASMAVSIVFGIYITRGITRPVRELEQAALAMARGEFSTVRVEYESKDELGNLAFSIRSMVDTLANVLQSETQMLNEMSEGNFSVRSGKDEYYIGEFERLLCSMRKINHGLSALLLQISQSADSVAAGSEQVSSSSQNLAQGATEQAASVEELTGMMNEISDQAYRNSRDAQEASEKTQTVRDNAAESSRCMQEMLHAMAEISDKSDEIRKIVKTIEDFSFQTNILSLNAAVEAARAGDRGKGFSVVANEVRSLASQSSAASRNTAALIQSSLQAVENGRKIANETSEALTAVVQGIETVSELLHQITEASLKQSDANRQVTENINLISDVVQTNSSTAEECAAASEELASQAQLLKELAGKFRLTDINDRKV</sequence>
<dbReference type="Pfam" id="PF00015">
    <property type="entry name" value="MCPsignal"/>
    <property type="match status" value="1"/>
</dbReference>
<dbReference type="Gene3D" id="6.10.340.10">
    <property type="match status" value="1"/>
</dbReference>
<dbReference type="PROSITE" id="PS50111">
    <property type="entry name" value="CHEMOTAXIS_TRANSDUC_2"/>
    <property type="match status" value="1"/>
</dbReference>
<protein>
    <submittedName>
        <fullName evidence="7">HAMP domain-containing protein</fullName>
    </submittedName>
</protein>
<dbReference type="Proteomes" id="UP000434223">
    <property type="component" value="Unassembled WGS sequence"/>
</dbReference>
<dbReference type="SUPFAM" id="SSF58104">
    <property type="entry name" value="Methyl-accepting chemotaxis protein (MCP) signaling domain"/>
    <property type="match status" value="1"/>
</dbReference>
<name>A0AAW9WCP6_9FIRM</name>
<dbReference type="GO" id="GO:0004888">
    <property type="term" value="F:transmembrane signaling receptor activity"/>
    <property type="evidence" value="ECO:0007669"/>
    <property type="project" value="TreeGrafter"/>
</dbReference>
<keyword evidence="1" id="KW-0145">Chemotaxis</keyword>
<evidence type="ECO:0000313" key="7">
    <source>
        <dbReference type="EMBL" id="MUB62974.1"/>
    </source>
</evidence>
<feature type="domain" description="HAMP" evidence="6">
    <location>
        <begin position="221"/>
        <end position="274"/>
    </location>
</feature>
<dbReference type="Pfam" id="PF00672">
    <property type="entry name" value="HAMP"/>
    <property type="match status" value="1"/>
</dbReference>
<dbReference type="InterPro" id="IPR004089">
    <property type="entry name" value="MCPsignal_dom"/>
</dbReference>
<dbReference type="AlphaFoldDB" id="A0AAW9WCP6"/>
<feature type="domain" description="Methyl-accepting transducer" evidence="5">
    <location>
        <begin position="326"/>
        <end position="555"/>
    </location>
</feature>
<dbReference type="SMART" id="SM00283">
    <property type="entry name" value="MA"/>
    <property type="match status" value="1"/>
</dbReference>
<dbReference type="InterPro" id="IPR051310">
    <property type="entry name" value="MCP_chemotaxis"/>
</dbReference>
<dbReference type="GO" id="GO:0005886">
    <property type="term" value="C:plasma membrane"/>
    <property type="evidence" value="ECO:0007669"/>
    <property type="project" value="TreeGrafter"/>
</dbReference>
<comment type="similarity">
    <text evidence="2">Belongs to the methyl-accepting chemotaxis (MCP) protein family.</text>
</comment>
<dbReference type="SMART" id="SM00304">
    <property type="entry name" value="HAMP"/>
    <property type="match status" value="1"/>
</dbReference>
<dbReference type="PANTHER" id="PTHR43531">
    <property type="entry name" value="PROTEIN ICFG"/>
    <property type="match status" value="1"/>
</dbReference>
<feature type="transmembrane region" description="Helical" evidence="4">
    <location>
        <begin position="24"/>
        <end position="46"/>
    </location>
</feature>
<keyword evidence="3" id="KW-0807">Transducer</keyword>
<dbReference type="PANTHER" id="PTHR43531:SF11">
    <property type="entry name" value="METHYL-ACCEPTING CHEMOTAXIS PROTEIN 3"/>
    <property type="match status" value="1"/>
</dbReference>
<dbReference type="InterPro" id="IPR003660">
    <property type="entry name" value="HAMP_dom"/>
</dbReference>
<gene>
    <name evidence="7" type="ORF">GNE07_07870</name>
</gene>
<comment type="caution">
    <text evidence="7">The sequence shown here is derived from an EMBL/GenBank/DDBJ whole genome shotgun (WGS) entry which is preliminary data.</text>
</comment>
<dbReference type="InterPro" id="IPR024478">
    <property type="entry name" value="HlyB_4HB_MCP"/>
</dbReference>
<evidence type="ECO:0000259" key="6">
    <source>
        <dbReference type="PROSITE" id="PS50885"/>
    </source>
</evidence>
<dbReference type="PROSITE" id="PS50885">
    <property type="entry name" value="HAMP"/>
    <property type="match status" value="1"/>
</dbReference>
<dbReference type="EMBL" id="WNME01000004">
    <property type="protein sequence ID" value="MUB62974.1"/>
    <property type="molecule type" value="Genomic_DNA"/>
</dbReference>
<accession>A0AAW9WCP6</accession>
<dbReference type="Pfam" id="PF12729">
    <property type="entry name" value="4HB_MCP_1"/>
    <property type="match status" value="1"/>
</dbReference>
<keyword evidence="4" id="KW-0812">Transmembrane</keyword>
<feature type="transmembrane region" description="Helical" evidence="4">
    <location>
        <begin position="198"/>
        <end position="219"/>
    </location>
</feature>
<dbReference type="Gene3D" id="1.10.287.950">
    <property type="entry name" value="Methyl-accepting chemotaxis protein"/>
    <property type="match status" value="1"/>
</dbReference>
<keyword evidence="4" id="KW-0472">Membrane</keyword>
<evidence type="ECO:0000256" key="3">
    <source>
        <dbReference type="PROSITE-ProRule" id="PRU00284"/>
    </source>
</evidence>
<dbReference type="CDD" id="cd06225">
    <property type="entry name" value="HAMP"/>
    <property type="match status" value="1"/>
</dbReference>